<dbReference type="SUPFAM" id="SSF47113">
    <property type="entry name" value="Histone-fold"/>
    <property type="match status" value="1"/>
</dbReference>
<dbReference type="Gene3D" id="4.10.60.10">
    <property type="entry name" value="Zinc finger, CCHC-type"/>
    <property type="match status" value="1"/>
</dbReference>
<dbReference type="SUPFAM" id="SSF57756">
    <property type="entry name" value="Retrovirus zinc finger-like domains"/>
    <property type="match status" value="1"/>
</dbReference>
<dbReference type="GO" id="GO:0030527">
    <property type="term" value="F:structural constituent of chromatin"/>
    <property type="evidence" value="ECO:0007669"/>
    <property type="project" value="InterPro"/>
</dbReference>
<dbReference type="Gene3D" id="1.10.20.10">
    <property type="entry name" value="Histone, subunit A"/>
    <property type="match status" value="1"/>
</dbReference>
<feature type="compositionally biased region" description="Acidic residues" evidence="1">
    <location>
        <begin position="234"/>
        <end position="245"/>
    </location>
</feature>
<dbReference type="GO" id="GO:0000786">
    <property type="term" value="C:nucleosome"/>
    <property type="evidence" value="ECO:0007669"/>
    <property type="project" value="InterPro"/>
</dbReference>
<dbReference type="PROSITE" id="PS50158">
    <property type="entry name" value="ZF_CCHC"/>
    <property type="match status" value="2"/>
</dbReference>
<feature type="compositionally biased region" description="Acidic residues" evidence="1">
    <location>
        <begin position="258"/>
        <end position="276"/>
    </location>
</feature>
<evidence type="ECO:0000259" key="2">
    <source>
        <dbReference type="PROSITE" id="PS50158"/>
    </source>
</evidence>
<evidence type="ECO:0000256" key="1">
    <source>
        <dbReference type="SAM" id="MobiDB-lite"/>
    </source>
</evidence>
<dbReference type="GO" id="GO:0046982">
    <property type="term" value="F:protein heterodimerization activity"/>
    <property type="evidence" value="ECO:0007669"/>
    <property type="project" value="InterPro"/>
</dbReference>
<dbReference type="GO" id="GO:0003677">
    <property type="term" value="F:DNA binding"/>
    <property type="evidence" value="ECO:0007669"/>
    <property type="project" value="InterPro"/>
</dbReference>
<sequence>MRTPKFKYKISRDILASYMHQNITIEPFATNHTPILCTWIIFNPLDKILHHRQITVLTKNIHEFGLHVIVRDDEETISIERSKISKNTFDDVFIEYGRSRPDFSEAPIEPVDMKDVMTYKYPTQNSLVFVTSGLRGRVRVTLFHFFINSIIDFNSNALFFERICNDLNANYEKIVNSFSQIKTKENVTFVDNEKQYITFENEHGEVFATSIRKSGEYLPKELLPPASDDIVSEKEEEEEVPADNEDDKKRKREKVQSDDEELQSDDEEVQSDDENIVSDNAKKQRMCKRCRQPGHYAKNCGKEPKVSRTYTCSLCGETGHGIRSCPSRVGGRKKFKSKPFDNNGIRKIVHEQIVAEKKKGIPFAALVRCIRDESEKINADMKWQYSACAAISTAVHAYMNEVMEDVNNCAINRNSTTVEPRDFHLRALLRRETFPVVKTLKVGKTDVNVIMDDDYYE</sequence>
<dbReference type="EMBL" id="MN740271">
    <property type="protein sequence ID" value="QHT97078.1"/>
    <property type="molecule type" value="Genomic_DNA"/>
</dbReference>
<protein>
    <recommendedName>
        <fullName evidence="2">CCHC-type domain-containing protein</fullName>
    </recommendedName>
</protein>
<proteinExistence type="predicted"/>
<evidence type="ECO:0000313" key="3">
    <source>
        <dbReference type="EMBL" id="QHT97078.1"/>
    </source>
</evidence>
<organism evidence="3">
    <name type="scientific">viral metagenome</name>
    <dbReference type="NCBI Taxonomy" id="1070528"/>
    <lineage>
        <taxon>unclassified sequences</taxon>
        <taxon>metagenomes</taxon>
        <taxon>organismal metagenomes</taxon>
    </lineage>
</organism>
<dbReference type="InterPro" id="IPR001878">
    <property type="entry name" value="Znf_CCHC"/>
</dbReference>
<dbReference type="InterPro" id="IPR036875">
    <property type="entry name" value="Znf_CCHC_sf"/>
</dbReference>
<feature type="domain" description="CCHC-type" evidence="2">
    <location>
        <begin position="287"/>
        <end position="300"/>
    </location>
</feature>
<reference evidence="3" key="1">
    <citation type="journal article" date="2020" name="Nature">
        <title>Giant virus diversity and host interactions through global metagenomics.</title>
        <authorList>
            <person name="Schulz F."/>
            <person name="Roux S."/>
            <person name="Paez-Espino D."/>
            <person name="Jungbluth S."/>
            <person name="Walsh D.A."/>
            <person name="Denef V.J."/>
            <person name="McMahon K.D."/>
            <person name="Konstantinidis K.T."/>
            <person name="Eloe-Fadrosh E.A."/>
            <person name="Kyrpides N.C."/>
            <person name="Woyke T."/>
        </authorList>
    </citation>
    <scope>NUCLEOTIDE SEQUENCE</scope>
    <source>
        <strain evidence="3">GVMAG-M-3300024510-1</strain>
    </source>
</reference>
<dbReference type="AlphaFoldDB" id="A0A6C0IV22"/>
<dbReference type="SMART" id="SM00428">
    <property type="entry name" value="H3"/>
    <property type="match status" value="1"/>
</dbReference>
<dbReference type="SMART" id="SM00343">
    <property type="entry name" value="ZnF_C2HC"/>
    <property type="match status" value="2"/>
</dbReference>
<dbReference type="InterPro" id="IPR009072">
    <property type="entry name" value="Histone-fold"/>
</dbReference>
<name>A0A6C0IV22_9ZZZZ</name>
<feature type="domain" description="CCHC-type" evidence="2">
    <location>
        <begin position="312"/>
        <end position="327"/>
    </location>
</feature>
<dbReference type="GO" id="GO:0008270">
    <property type="term" value="F:zinc ion binding"/>
    <property type="evidence" value="ECO:0007669"/>
    <property type="project" value="InterPro"/>
</dbReference>
<dbReference type="Pfam" id="PF00125">
    <property type="entry name" value="Histone"/>
    <property type="match status" value="1"/>
</dbReference>
<dbReference type="InterPro" id="IPR000164">
    <property type="entry name" value="Histone_H3/CENP-A"/>
</dbReference>
<dbReference type="InterPro" id="IPR007125">
    <property type="entry name" value="H2A/H2B/H3"/>
</dbReference>
<feature type="region of interest" description="Disordered" evidence="1">
    <location>
        <begin position="220"/>
        <end position="284"/>
    </location>
</feature>
<accession>A0A6C0IV22</accession>